<proteinExistence type="predicted"/>
<sequence>MNTDFTPTKDYFEPMHTAEHILNRTMVNAFGCARSKNAHIEKSKSKCDYFLPSAPAAEQIAEIEKIVNKIIAENLDVIEKFMPRAEVSKIADISKLPESAGDMLRVIFVGDYDVCPCIGKHVKNTAEIGRFKITTWDYENGRLRIRYKLEN</sequence>
<keyword evidence="2" id="KW-0862">Zinc</keyword>
<feature type="domain" description="Threonyl/alanyl tRNA synthetase SAD" evidence="3">
    <location>
        <begin position="104"/>
        <end position="146"/>
    </location>
</feature>
<reference evidence="4 5" key="1">
    <citation type="journal article" date="2009" name="Appl. Environ. Microbiol.">
        <title>Genomic analysis of 'Elusimicrobium minutum,' the first cultivated representative of the phylum 'Elusimicrobia' (formerly termite group 1).</title>
        <authorList>
            <person name="Herlemann D.P.R."/>
            <person name="Geissinger O."/>
            <person name="Ikeda-Ohtsubo W."/>
            <person name="Kunin V."/>
            <person name="Sun H."/>
            <person name="Lapidus A."/>
            <person name="Hugenholtz P."/>
            <person name="Brune A."/>
        </authorList>
    </citation>
    <scope>NUCLEOTIDE SEQUENCE [LARGE SCALE GENOMIC DNA]</scope>
    <source>
        <strain evidence="4 5">Pei191</strain>
    </source>
</reference>
<evidence type="ECO:0000256" key="2">
    <source>
        <dbReference type="ARBA" id="ARBA00022833"/>
    </source>
</evidence>
<keyword evidence="1" id="KW-0479">Metal-binding</keyword>
<dbReference type="GO" id="GO:0006419">
    <property type="term" value="P:alanyl-tRNA aminoacylation"/>
    <property type="evidence" value="ECO:0007669"/>
    <property type="project" value="TreeGrafter"/>
</dbReference>
<dbReference type="Pfam" id="PF07973">
    <property type="entry name" value="tRNA_SAD"/>
    <property type="match status" value="1"/>
</dbReference>
<dbReference type="EMBL" id="CP001055">
    <property type="protein sequence ID" value="ACC98983.1"/>
    <property type="molecule type" value="Genomic_DNA"/>
</dbReference>
<evidence type="ECO:0000313" key="4">
    <source>
        <dbReference type="EMBL" id="ACC98983.1"/>
    </source>
</evidence>
<dbReference type="KEGG" id="emi:Emin_1434"/>
<dbReference type="SUPFAM" id="SSF55186">
    <property type="entry name" value="ThrRS/AlaRS common domain"/>
    <property type="match status" value="1"/>
</dbReference>
<dbReference type="SMART" id="SM00863">
    <property type="entry name" value="tRNA_SAD"/>
    <property type="match status" value="1"/>
</dbReference>
<keyword evidence="4" id="KW-0436">Ligase</keyword>
<dbReference type="OrthoDB" id="9812949at2"/>
<dbReference type="GO" id="GO:0004813">
    <property type="term" value="F:alanine-tRNA ligase activity"/>
    <property type="evidence" value="ECO:0007669"/>
    <property type="project" value="TreeGrafter"/>
</dbReference>
<gene>
    <name evidence="4" type="ordered locus">Emin_1434</name>
</gene>
<dbReference type="InterPro" id="IPR018163">
    <property type="entry name" value="Thr/Ala-tRNA-synth_IIc_edit"/>
</dbReference>
<dbReference type="STRING" id="445932.Emin_1434"/>
<name>B2KEN7_ELUMP</name>
<evidence type="ECO:0000259" key="3">
    <source>
        <dbReference type="SMART" id="SM00863"/>
    </source>
</evidence>
<dbReference type="Gene3D" id="3.30.980.10">
    <property type="entry name" value="Threonyl-trna Synthetase, Chain A, domain 2"/>
    <property type="match status" value="1"/>
</dbReference>
<keyword evidence="5" id="KW-1185">Reference proteome</keyword>
<protein>
    <submittedName>
        <fullName evidence="4">Threonyl-and alanyl-tRNA synthetase second additional domain</fullName>
    </submittedName>
</protein>
<dbReference type="Proteomes" id="UP000001029">
    <property type="component" value="Chromosome"/>
</dbReference>
<dbReference type="HOGENOM" id="CLU_1693793_0_0_0"/>
<dbReference type="InterPro" id="IPR012947">
    <property type="entry name" value="tRNA_SAD"/>
</dbReference>
<keyword evidence="4" id="KW-0030">Aminoacyl-tRNA synthetase</keyword>
<dbReference type="InterPro" id="IPR050058">
    <property type="entry name" value="Ala-tRNA_ligase"/>
</dbReference>
<dbReference type="GO" id="GO:0005524">
    <property type="term" value="F:ATP binding"/>
    <property type="evidence" value="ECO:0007669"/>
    <property type="project" value="InterPro"/>
</dbReference>
<dbReference type="GO" id="GO:0002161">
    <property type="term" value="F:aminoacyl-tRNA deacylase activity"/>
    <property type="evidence" value="ECO:0007669"/>
    <property type="project" value="TreeGrafter"/>
</dbReference>
<accession>B2KEN7</accession>
<evidence type="ECO:0000256" key="1">
    <source>
        <dbReference type="ARBA" id="ARBA00022723"/>
    </source>
</evidence>
<dbReference type="GO" id="GO:0046872">
    <property type="term" value="F:metal ion binding"/>
    <property type="evidence" value="ECO:0007669"/>
    <property type="project" value="UniProtKB-KW"/>
</dbReference>
<dbReference type="RefSeq" id="WP_012415598.1">
    <property type="nucleotide sequence ID" value="NC_010644.1"/>
</dbReference>
<dbReference type="AlphaFoldDB" id="B2KEN7"/>
<organism evidence="4 5">
    <name type="scientific">Elusimicrobium minutum (strain Pei191)</name>
    <dbReference type="NCBI Taxonomy" id="445932"/>
    <lineage>
        <taxon>Bacteria</taxon>
        <taxon>Pseudomonadati</taxon>
        <taxon>Elusimicrobiota</taxon>
        <taxon>Elusimicrobia</taxon>
        <taxon>Elusimicrobiales</taxon>
        <taxon>Elusimicrobiaceae</taxon>
        <taxon>Elusimicrobium</taxon>
    </lineage>
</organism>
<dbReference type="PANTHER" id="PTHR11777">
    <property type="entry name" value="ALANYL-TRNA SYNTHETASE"/>
    <property type="match status" value="1"/>
</dbReference>
<evidence type="ECO:0000313" key="5">
    <source>
        <dbReference type="Proteomes" id="UP000001029"/>
    </source>
</evidence>
<dbReference type="PANTHER" id="PTHR11777:SF9">
    <property type="entry name" value="ALANINE--TRNA LIGASE, CYTOPLASMIC"/>
    <property type="match status" value="1"/>
</dbReference>